<name>A0A2R7ZYW5_CARDV</name>
<evidence type="ECO:0000313" key="2">
    <source>
        <dbReference type="EMBL" id="TFJ29142.1"/>
    </source>
</evidence>
<sequence length="114" mass="12677">MGIYQHIKRASGSSIKLIVIGALTDLAISATKSTVKYLEANGPELAEKTIIVVKNTSSTLSKSTKYKLTKTSENRKLKKITKQAAKESKQQEKQTITKLKSEIRELKKQLKNSN</sequence>
<gene>
    <name evidence="2" type="ORF">CKN69_01870</name>
</gene>
<evidence type="ECO:0000256" key="1">
    <source>
        <dbReference type="SAM" id="MobiDB-lite"/>
    </source>
</evidence>
<proteinExistence type="predicted"/>
<dbReference type="EMBL" id="NRPP01000004">
    <property type="protein sequence ID" value="TFJ29142.1"/>
    <property type="molecule type" value="Genomic_DNA"/>
</dbReference>
<protein>
    <submittedName>
        <fullName evidence="2">Uncharacterized protein</fullName>
    </submittedName>
</protein>
<dbReference type="Proteomes" id="UP000297938">
    <property type="component" value="Unassembled WGS sequence"/>
</dbReference>
<comment type="caution">
    <text evidence="2">The sequence shown here is derived from an EMBL/GenBank/DDBJ whole genome shotgun (WGS) entry which is preliminary data.</text>
</comment>
<reference evidence="2 3" key="1">
    <citation type="journal article" date="2018" name="Int. J. Food Microbiol.">
        <title>Growth of Carnobacterium spp. isolated from chilled vacuum-packaged meat under relevant acidic conditions.</title>
        <authorList>
            <person name="Zhang P."/>
            <person name="Badoni M."/>
            <person name="Ganzle M."/>
            <person name="Yang X."/>
        </authorList>
    </citation>
    <scope>NUCLEOTIDE SEQUENCE [LARGE SCALE GENOMIC DNA]</scope>
    <source>
        <strain evidence="2 3">B2</strain>
    </source>
</reference>
<evidence type="ECO:0000313" key="3">
    <source>
        <dbReference type="Proteomes" id="UP000297938"/>
    </source>
</evidence>
<organism evidence="2 3">
    <name type="scientific">Carnobacterium divergens</name>
    <name type="common">Lactobacillus divergens</name>
    <dbReference type="NCBI Taxonomy" id="2748"/>
    <lineage>
        <taxon>Bacteria</taxon>
        <taxon>Bacillati</taxon>
        <taxon>Bacillota</taxon>
        <taxon>Bacilli</taxon>
        <taxon>Lactobacillales</taxon>
        <taxon>Carnobacteriaceae</taxon>
        <taxon>Carnobacterium</taxon>
    </lineage>
</organism>
<feature type="region of interest" description="Disordered" evidence="1">
    <location>
        <begin position="77"/>
        <end position="96"/>
    </location>
</feature>
<dbReference type="AlphaFoldDB" id="A0A2R7ZYW5"/>
<dbReference type="RefSeq" id="WP_109841445.1">
    <property type="nucleotide sequence ID" value="NZ_JAMXLU010000005.1"/>
</dbReference>
<accession>A0A2R7ZYW5</accession>